<comment type="caution">
    <text evidence="2">The sequence shown here is derived from an EMBL/GenBank/DDBJ whole genome shotgun (WGS) entry which is preliminary data.</text>
</comment>
<organism evidence="2 3">
    <name type="scientific">Candidatus Sungbacteria bacterium RIFCSPLOWO2_01_FULL_54_21</name>
    <dbReference type="NCBI Taxonomy" id="1802279"/>
    <lineage>
        <taxon>Bacteria</taxon>
        <taxon>Candidatus Sungiibacteriota</taxon>
    </lineage>
</organism>
<feature type="transmembrane region" description="Helical" evidence="1">
    <location>
        <begin position="304"/>
        <end position="323"/>
    </location>
</feature>
<feature type="transmembrane region" description="Helical" evidence="1">
    <location>
        <begin position="446"/>
        <end position="465"/>
    </location>
</feature>
<accession>A0A1G2LB10</accession>
<feature type="transmembrane region" description="Helical" evidence="1">
    <location>
        <begin position="139"/>
        <end position="158"/>
    </location>
</feature>
<protein>
    <recommendedName>
        <fullName evidence="4">Glycosyltransferase RgtA/B/C/D-like domain-containing protein</fullName>
    </recommendedName>
</protein>
<evidence type="ECO:0008006" key="4">
    <source>
        <dbReference type="Google" id="ProtNLM"/>
    </source>
</evidence>
<proteinExistence type="predicted"/>
<feature type="transmembrane region" description="Helical" evidence="1">
    <location>
        <begin position="87"/>
        <end position="105"/>
    </location>
</feature>
<name>A0A1G2LB10_9BACT</name>
<feature type="transmembrane region" description="Helical" evidence="1">
    <location>
        <begin position="212"/>
        <end position="228"/>
    </location>
</feature>
<feature type="transmembrane region" description="Helical" evidence="1">
    <location>
        <begin position="262"/>
        <end position="284"/>
    </location>
</feature>
<feature type="transmembrane region" description="Helical" evidence="1">
    <location>
        <begin position="12"/>
        <end position="31"/>
    </location>
</feature>
<dbReference type="Proteomes" id="UP000176510">
    <property type="component" value="Unassembled WGS sequence"/>
</dbReference>
<gene>
    <name evidence="2" type="ORF">A3B34_00915</name>
</gene>
<evidence type="ECO:0000313" key="2">
    <source>
        <dbReference type="EMBL" id="OHA07979.1"/>
    </source>
</evidence>
<keyword evidence="1" id="KW-0812">Transmembrane</keyword>
<evidence type="ECO:0000256" key="1">
    <source>
        <dbReference type="SAM" id="Phobius"/>
    </source>
</evidence>
<dbReference type="STRING" id="1802279.A3B34_00915"/>
<dbReference type="EMBL" id="MHQR01000009">
    <property type="protein sequence ID" value="OHA07979.1"/>
    <property type="molecule type" value="Genomic_DNA"/>
</dbReference>
<dbReference type="AlphaFoldDB" id="A0A1G2LB10"/>
<sequence>MERMIFSLWGWVGRHWAALVLCLAVGLVYGLHHMVLLGAARDAGLGYHPLVVNEDEAMFTGPKAHAAEMGEVIVGDFNVAEYKDTRIYVLPFLSPLIMGTIARAVGGIERAFIVSDFLFPPIIFLLFYAFLFLLSERRLLALSGATLFIFLPQVLLAVPPITPYLQATILTLAAKGSSLYFSRVEDPQLTAPLYLAGLLFFLLIFQRRRERWIIALAGIFYGLMFYSYFYYWTYVSMALVIGIAIVWRTLPDVRNRLMMAMGLGLLFSVPHWVNASMVASLPQYPDLFDRLRPEVGRALNLEMLPLFAYLLHAILASAVWIFFRKERPGLAAFFLAFLLPIYAAYNMQVVIGFNVHPDHWFKAAMPIVNTAMLIAIYYALKKYGVLLSFRALVLPWAILAILLFLKAMQTEVASVRYASLLLLATASIGLLYSAARPRLAWTRHRAIPIGLAGLVILLFFAKGVAVQKAYIRTNAAKTLPAEESASFAWLAENTPAYSVVATPSFTTNARIQLYTRNRLLLPNGYNTIAGDAELWERLRVTNKIFGTPLLTYRAYLTGASALGGGGEDDAAGDNLYFAFKPQLDTLAVYYLFHMHYLDSSPGSTFQSTTPLSLPPAIVEREVAAYQRFTPGDPLPYRVDFLYYGPRERVLVPDASAFSSYEKMYDHRGIIVYRYSHDRLAEK</sequence>
<feature type="transmembrane region" description="Helical" evidence="1">
    <location>
        <begin position="417"/>
        <end position="434"/>
    </location>
</feature>
<keyword evidence="1" id="KW-0472">Membrane</keyword>
<feature type="transmembrane region" description="Helical" evidence="1">
    <location>
        <begin position="387"/>
        <end position="405"/>
    </location>
</feature>
<evidence type="ECO:0000313" key="3">
    <source>
        <dbReference type="Proteomes" id="UP000176510"/>
    </source>
</evidence>
<feature type="transmembrane region" description="Helical" evidence="1">
    <location>
        <begin position="234"/>
        <end position="250"/>
    </location>
</feature>
<reference evidence="2 3" key="1">
    <citation type="journal article" date="2016" name="Nat. Commun.">
        <title>Thousands of microbial genomes shed light on interconnected biogeochemical processes in an aquifer system.</title>
        <authorList>
            <person name="Anantharaman K."/>
            <person name="Brown C.T."/>
            <person name="Hug L.A."/>
            <person name="Sharon I."/>
            <person name="Castelle C.J."/>
            <person name="Probst A.J."/>
            <person name="Thomas B.C."/>
            <person name="Singh A."/>
            <person name="Wilkins M.J."/>
            <person name="Karaoz U."/>
            <person name="Brodie E.L."/>
            <person name="Williams K.H."/>
            <person name="Hubbard S.S."/>
            <person name="Banfield J.F."/>
        </authorList>
    </citation>
    <scope>NUCLEOTIDE SEQUENCE [LARGE SCALE GENOMIC DNA]</scope>
</reference>
<keyword evidence="1" id="KW-1133">Transmembrane helix</keyword>
<feature type="transmembrane region" description="Helical" evidence="1">
    <location>
        <begin position="189"/>
        <end position="205"/>
    </location>
</feature>
<feature type="transmembrane region" description="Helical" evidence="1">
    <location>
        <begin position="111"/>
        <end position="132"/>
    </location>
</feature>
<feature type="transmembrane region" description="Helical" evidence="1">
    <location>
        <begin position="330"/>
        <end position="353"/>
    </location>
</feature>